<evidence type="ECO:0000313" key="1">
    <source>
        <dbReference type="EMBL" id="SUZ99896.1"/>
    </source>
</evidence>
<reference evidence="1" key="1">
    <citation type="submission" date="2018-05" db="EMBL/GenBank/DDBJ databases">
        <authorList>
            <person name="Lanie J.A."/>
            <person name="Ng W.-L."/>
            <person name="Kazmierczak K.M."/>
            <person name="Andrzejewski T.M."/>
            <person name="Davidsen T.M."/>
            <person name="Wayne K.J."/>
            <person name="Tettelin H."/>
            <person name="Glass J.I."/>
            <person name="Rusch D."/>
            <person name="Podicherti R."/>
            <person name="Tsui H.-C.T."/>
            <person name="Winkler M.E."/>
        </authorList>
    </citation>
    <scope>NUCLEOTIDE SEQUENCE</scope>
</reference>
<name>A0A381S761_9ZZZZ</name>
<protein>
    <submittedName>
        <fullName evidence="1">Uncharacterized protein</fullName>
    </submittedName>
</protein>
<gene>
    <name evidence="1" type="ORF">METZ01_LOCUS52750</name>
</gene>
<sequence>MISVHQLNINLGMIVNNVWTEYK</sequence>
<proteinExistence type="predicted"/>
<dbReference type="EMBL" id="UINC01002748">
    <property type="protein sequence ID" value="SUZ99896.1"/>
    <property type="molecule type" value="Genomic_DNA"/>
</dbReference>
<organism evidence="1">
    <name type="scientific">marine metagenome</name>
    <dbReference type="NCBI Taxonomy" id="408172"/>
    <lineage>
        <taxon>unclassified sequences</taxon>
        <taxon>metagenomes</taxon>
        <taxon>ecological metagenomes</taxon>
    </lineage>
</organism>
<dbReference type="AlphaFoldDB" id="A0A381S761"/>
<accession>A0A381S761</accession>